<dbReference type="Pfam" id="PF20146">
    <property type="entry name" value="NRF"/>
    <property type="match status" value="1"/>
</dbReference>
<evidence type="ECO:0000256" key="2">
    <source>
        <dbReference type="SAM" id="Phobius"/>
    </source>
</evidence>
<dbReference type="InterPro" id="IPR052728">
    <property type="entry name" value="O2_lipid_transport_reg"/>
</dbReference>
<gene>
    <name evidence="6" type="primary">LOC113499095</name>
</gene>
<feature type="transmembrane region" description="Helical" evidence="2">
    <location>
        <begin position="480"/>
        <end position="502"/>
    </location>
</feature>
<feature type="domain" description="Nose resistant-to-fluoxetine protein N-terminal" evidence="4">
    <location>
        <begin position="85"/>
        <end position="232"/>
    </location>
</feature>
<dbReference type="OrthoDB" id="6585993at2759"/>
<accession>A0A7E5W4S7</accession>
<feature type="transmembrane region" description="Helical" evidence="2">
    <location>
        <begin position="605"/>
        <end position="626"/>
    </location>
</feature>
<feature type="region of interest" description="Disordered" evidence="1">
    <location>
        <begin position="712"/>
        <end position="743"/>
    </location>
</feature>
<feature type="transmembrane region" description="Helical" evidence="2">
    <location>
        <begin position="307"/>
        <end position="327"/>
    </location>
</feature>
<keyword evidence="2" id="KW-0472">Membrane</keyword>
<dbReference type="GO" id="GO:0016747">
    <property type="term" value="F:acyltransferase activity, transferring groups other than amino-acyl groups"/>
    <property type="evidence" value="ECO:0007669"/>
    <property type="project" value="InterPro"/>
</dbReference>
<evidence type="ECO:0000256" key="3">
    <source>
        <dbReference type="SAM" id="SignalP"/>
    </source>
</evidence>
<feature type="transmembrane region" description="Helical" evidence="2">
    <location>
        <begin position="535"/>
        <end position="552"/>
    </location>
</feature>
<feature type="transmembrane region" description="Helical" evidence="2">
    <location>
        <begin position="347"/>
        <end position="370"/>
    </location>
</feature>
<evidence type="ECO:0000259" key="4">
    <source>
        <dbReference type="SMART" id="SM00703"/>
    </source>
</evidence>
<dbReference type="InterPro" id="IPR002656">
    <property type="entry name" value="Acyl_transf_3_dom"/>
</dbReference>
<feature type="chain" id="PRO_5028799518" evidence="3">
    <location>
        <begin position="20"/>
        <end position="751"/>
    </location>
</feature>
<dbReference type="SMART" id="SM00703">
    <property type="entry name" value="NRF"/>
    <property type="match status" value="1"/>
</dbReference>
<feature type="transmembrane region" description="Helical" evidence="2">
    <location>
        <begin position="671"/>
        <end position="693"/>
    </location>
</feature>
<dbReference type="PANTHER" id="PTHR11161:SF71">
    <property type="entry name" value="NOSE RESISTANT-TO-FLUOXETINE PROTEIN N-TERMINAL DOMAIN-CONTAINING PROTEIN"/>
    <property type="match status" value="1"/>
</dbReference>
<dbReference type="GeneID" id="113499095"/>
<keyword evidence="5" id="KW-1185">Reference proteome</keyword>
<dbReference type="Proteomes" id="UP000322000">
    <property type="component" value="Chromosome 11"/>
</dbReference>
<reference evidence="6" key="1">
    <citation type="submission" date="2025-08" db="UniProtKB">
        <authorList>
            <consortium name="RefSeq"/>
        </authorList>
    </citation>
    <scope>IDENTIFICATION</scope>
</reference>
<sequence>MRYICLLVLGLVAINKIKCHVTDRVKILENSETITTQTPVGNKTQIGVKGSEKHESPKAVKNSDGSVYLDDVLFTLKNQNWTDEEEPCLKHIKLLLYSLQNFTLWAVWDWDSQASEPQGLLFANRYQLGNFDQCMSAPWAKTHKELKTKYCLAEIVLERTDKAVRKRVEKPYYPYESALDYIEHRPPHSRPLNELTWGACVPAACAPSTVERLLGVMLARSHLGAAGMRANISVTETCQSNDDEMEYDSLFYAFFIVIGLLVIISLACTYLNCRRDSDERKPGIIQSFCIRENTLDLLRMKKEGIEVFYGIRFLTICLIVLDHQIGIYNSGPISDGFTSDQDVQSPLGLLILHDDLFVDTFFLLSGFLVVTNIAKMKRMPNPLLLILKRYVRLMVAFAVVIFYVCAVFPYTGTGPLWNRAVAHDTEQCRKNWWLNLLMVSNYIDTENICIVVSWYIPCDFHFFVVTVLAYYVYRRVPTLGVTIATVLTVAAVVLPGVINYIYQLSAVQLFTFEFVMNPRGNEEFHVTYIKSHTRFAAYLVGFYSGYLFVTYSKDGNLNRIKQKWSVLGTCAALLLMLVVMVFGSTFLWRSYHPLEGAVYAALNRPAWACGVALLVLCCSFGNVPLVKSFLSWYPWVPLSRLSYGLYLTHTILITRNVFITRNPQHNDYFEIINSTTGVIFWGCIGALLLWLFAEAPANKLLSLCLRSKGNKNTAAVEPTPTSIRTSENNMPTSSGHLHGNLPDTIHFSSKF</sequence>
<dbReference type="PANTHER" id="PTHR11161">
    <property type="entry name" value="O-ACYLTRANSFERASE"/>
    <property type="match status" value="1"/>
</dbReference>
<evidence type="ECO:0000256" key="1">
    <source>
        <dbReference type="SAM" id="MobiDB-lite"/>
    </source>
</evidence>
<protein>
    <submittedName>
        <fullName evidence="6">Nose resistant to fluoxetine protein 6-like</fullName>
    </submittedName>
</protein>
<feature type="compositionally biased region" description="Polar residues" evidence="1">
    <location>
        <begin position="719"/>
        <end position="735"/>
    </location>
</feature>
<keyword evidence="3" id="KW-0732">Signal</keyword>
<feature type="region of interest" description="Disordered" evidence="1">
    <location>
        <begin position="41"/>
        <end position="61"/>
    </location>
</feature>
<dbReference type="KEGG" id="tnl:113499095"/>
<feature type="transmembrane region" description="Helical" evidence="2">
    <location>
        <begin position="250"/>
        <end position="271"/>
    </location>
</feature>
<dbReference type="RefSeq" id="XP_026735251.1">
    <property type="nucleotide sequence ID" value="XM_026879450.1"/>
</dbReference>
<name>A0A7E5W4S7_TRINI</name>
<keyword evidence="2" id="KW-1133">Transmembrane helix</keyword>
<feature type="transmembrane region" description="Helical" evidence="2">
    <location>
        <begin position="564"/>
        <end position="585"/>
    </location>
</feature>
<dbReference type="InParanoid" id="A0A7E5W4S7"/>
<dbReference type="InterPro" id="IPR006621">
    <property type="entry name" value="Nose-resist-to-fluoxetine_N"/>
</dbReference>
<dbReference type="AlphaFoldDB" id="A0A7E5W4S7"/>
<feature type="transmembrane region" description="Helical" evidence="2">
    <location>
        <begin position="454"/>
        <end position="473"/>
    </location>
</feature>
<evidence type="ECO:0000313" key="6">
    <source>
        <dbReference type="RefSeq" id="XP_026735251.1"/>
    </source>
</evidence>
<proteinExistence type="predicted"/>
<organism evidence="5 6">
    <name type="scientific">Trichoplusia ni</name>
    <name type="common">Cabbage looper</name>
    <dbReference type="NCBI Taxonomy" id="7111"/>
    <lineage>
        <taxon>Eukaryota</taxon>
        <taxon>Metazoa</taxon>
        <taxon>Ecdysozoa</taxon>
        <taxon>Arthropoda</taxon>
        <taxon>Hexapoda</taxon>
        <taxon>Insecta</taxon>
        <taxon>Pterygota</taxon>
        <taxon>Neoptera</taxon>
        <taxon>Endopterygota</taxon>
        <taxon>Lepidoptera</taxon>
        <taxon>Glossata</taxon>
        <taxon>Ditrysia</taxon>
        <taxon>Noctuoidea</taxon>
        <taxon>Noctuidae</taxon>
        <taxon>Plusiinae</taxon>
        <taxon>Trichoplusia</taxon>
    </lineage>
</organism>
<keyword evidence="2" id="KW-0812">Transmembrane</keyword>
<evidence type="ECO:0000313" key="5">
    <source>
        <dbReference type="Proteomes" id="UP000322000"/>
    </source>
</evidence>
<feature type="transmembrane region" description="Helical" evidence="2">
    <location>
        <begin position="390"/>
        <end position="410"/>
    </location>
</feature>
<dbReference type="Pfam" id="PF01757">
    <property type="entry name" value="Acyl_transf_3"/>
    <property type="match status" value="1"/>
</dbReference>
<feature type="signal peptide" evidence="3">
    <location>
        <begin position="1"/>
        <end position="19"/>
    </location>
</feature>